<evidence type="ECO:0000259" key="8">
    <source>
        <dbReference type="Pfam" id="PF01432"/>
    </source>
</evidence>
<comment type="caution">
    <text evidence="9">The sequence shown here is derived from an EMBL/GenBank/DDBJ whole genome shotgun (WGS) entry which is preliminary data.</text>
</comment>
<dbReference type="GO" id="GO:0006518">
    <property type="term" value="P:peptide metabolic process"/>
    <property type="evidence" value="ECO:0007669"/>
    <property type="project" value="TreeGrafter"/>
</dbReference>
<dbReference type="GO" id="GO:0004222">
    <property type="term" value="F:metalloendopeptidase activity"/>
    <property type="evidence" value="ECO:0007669"/>
    <property type="project" value="InterPro"/>
</dbReference>
<dbReference type="PANTHER" id="PTHR11804:SF84">
    <property type="entry name" value="SACCHAROLYSIN"/>
    <property type="match status" value="1"/>
</dbReference>
<evidence type="ECO:0000313" key="10">
    <source>
        <dbReference type="Proteomes" id="UP000281468"/>
    </source>
</evidence>
<organism evidence="9 10">
    <name type="scientific">Hortaea werneckii</name>
    <name type="common">Black yeast</name>
    <name type="synonym">Cladosporium werneckii</name>
    <dbReference type="NCBI Taxonomy" id="91943"/>
    <lineage>
        <taxon>Eukaryota</taxon>
        <taxon>Fungi</taxon>
        <taxon>Dikarya</taxon>
        <taxon>Ascomycota</taxon>
        <taxon>Pezizomycotina</taxon>
        <taxon>Dothideomycetes</taxon>
        <taxon>Dothideomycetidae</taxon>
        <taxon>Mycosphaerellales</taxon>
        <taxon>Teratosphaeriaceae</taxon>
        <taxon>Hortaea</taxon>
    </lineage>
</organism>
<dbReference type="InterPro" id="IPR001567">
    <property type="entry name" value="Pept_M3A_M3B_dom"/>
</dbReference>
<dbReference type="EMBL" id="QWIQ01000502">
    <property type="protein sequence ID" value="RMY84184.1"/>
    <property type="molecule type" value="Genomic_DNA"/>
</dbReference>
<accession>A0A3M7F743</accession>
<dbReference type="Proteomes" id="UP000281468">
    <property type="component" value="Unassembled WGS sequence"/>
</dbReference>
<evidence type="ECO:0000313" key="9">
    <source>
        <dbReference type="EMBL" id="RMY84184.1"/>
    </source>
</evidence>
<dbReference type="GO" id="GO:0006508">
    <property type="term" value="P:proteolysis"/>
    <property type="evidence" value="ECO:0007669"/>
    <property type="project" value="UniProtKB-KW"/>
</dbReference>
<keyword evidence="3 7" id="KW-0479">Metal-binding</keyword>
<dbReference type="InterPro" id="IPR045090">
    <property type="entry name" value="Pept_M3A_M3B"/>
</dbReference>
<proteinExistence type="inferred from homology"/>
<evidence type="ECO:0000256" key="5">
    <source>
        <dbReference type="ARBA" id="ARBA00022833"/>
    </source>
</evidence>
<name>A0A3M7F743_HORWE</name>
<evidence type="ECO:0000256" key="6">
    <source>
        <dbReference type="ARBA" id="ARBA00023049"/>
    </source>
</evidence>
<dbReference type="InterPro" id="IPR024077">
    <property type="entry name" value="Neurolysin/TOP_dom2"/>
</dbReference>
<sequence length="712" mass="82222">MTNTRISRTDHLIPPEPPNLFAATTQSVLATTATILARTEKLRNDLVERYKPDTATFNNVILPLGHDENARIHFRQQVEFLANVTPDDSLRAACREASKRFTHFETSTAKRTDLYMLVAAVNDKSEALTAERRKYLDQVLSHFEDRCGRMKANDLRSVELIEEELSHVEEQYLQKCRQESRVWLIQDELEGVDFEMLCEDDRSEDGSRIRLSFQGMRWWKALSTARRSETRRKIYTARALAAKSSVSLLERAIVLRTRKAQLFGYEDYMQMIMRDNLIKSPATVQDLLDDLEKQLSPFKDRLSKCWRGLKSEELYDRGGEDDAKFYEWDRHYYTQKMMKEYYDFDANGISQYFEMSGTIQRTLRIFEGVFGIMFAQLDDQNKDFLTNGQGRPALTWHPDVLVFAVWNAPQGDVDEQPFLGYLYMDLFCRPGKRPGFCDLPVNPGFVDEKGNRVYPSTCLLCDFDKPQGNSHRYLQHHEVVVLFHELGHGIHDLVAKTEFARFHGASTAEDFNEAPSQMLEYWCWHPEILKSLGQLHTVQDRVHDREDLAEIQERSMPDHLIEKLLHSKKIKDAVKTLGMLSVSRFQFAIGSAREIDTTELFHLMINQTLGMDHPGVFCPAQACMPEHFTVEGLYKYLITQIYASDMFSSVFEKDPKDGNAGSRYRRTVLENGSSRDEMQMVVDFLGRTPNSEALLARLRPNGHFNGKEGSVL</sequence>
<dbReference type="AlphaFoldDB" id="A0A3M7F743"/>
<evidence type="ECO:0000256" key="4">
    <source>
        <dbReference type="ARBA" id="ARBA00022801"/>
    </source>
</evidence>
<dbReference type="VEuPathDB" id="FungiDB:BTJ68_02621"/>
<dbReference type="PANTHER" id="PTHR11804">
    <property type="entry name" value="PROTEASE M3 THIMET OLIGOPEPTIDASE-RELATED"/>
    <property type="match status" value="1"/>
</dbReference>
<evidence type="ECO:0000256" key="3">
    <source>
        <dbReference type="ARBA" id="ARBA00022723"/>
    </source>
</evidence>
<dbReference type="Gene3D" id="1.10.1370.10">
    <property type="entry name" value="Neurolysin, domain 3"/>
    <property type="match status" value="1"/>
</dbReference>
<dbReference type="GO" id="GO:0005758">
    <property type="term" value="C:mitochondrial intermembrane space"/>
    <property type="evidence" value="ECO:0007669"/>
    <property type="project" value="TreeGrafter"/>
</dbReference>
<dbReference type="CDD" id="cd06455">
    <property type="entry name" value="M3A_TOP"/>
    <property type="match status" value="1"/>
</dbReference>
<dbReference type="Gene3D" id="1.20.1050.40">
    <property type="entry name" value="Endopeptidase. Chain P, domain 1"/>
    <property type="match status" value="1"/>
</dbReference>
<gene>
    <name evidence="9" type="ORF">D0862_11488</name>
</gene>
<evidence type="ECO:0000256" key="7">
    <source>
        <dbReference type="RuleBase" id="RU003435"/>
    </source>
</evidence>
<dbReference type="Gene3D" id="3.40.390.10">
    <property type="entry name" value="Collagenase (Catalytic Domain)"/>
    <property type="match status" value="1"/>
</dbReference>
<evidence type="ECO:0000256" key="2">
    <source>
        <dbReference type="ARBA" id="ARBA00022670"/>
    </source>
</evidence>
<keyword evidence="6 7" id="KW-0482">Metalloprotease</keyword>
<comment type="similarity">
    <text evidence="1 7">Belongs to the peptidase M3 family.</text>
</comment>
<dbReference type="Pfam" id="PF01432">
    <property type="entry name" value="Peptidase_M3"/>
    <property type="match status" value="1"/>
</dbReference>
<dbReference type="InterPro" id="IPR024080">
    <property type="entry name" value="Neurolysin/TOP_N"/>
</dbReference>
<protein>
    <recommendedName>
        <fullName evidence="8">Peptidase M3A/M3B catalytic domain-containing protein</fullName>
    </recommendedName>
</protein>
<dbReference type="GO" id="GO:0046872">
    <property type="term" value="F:metal ion binding"/>
    <property type="evidence" value="ECO:0007669"/>
    <property type="project" value="UniProtKB-UniRule"/>
</dbReference>
<comment type="cofactor">
    <cofactor evidence="7">
        <name>Zn(2+)</name>
        <dbReference type="ChEBI" id="CHEBI:29105"/>
    </cofactor>
    <text evidence="7">Binds 1 zinc ion.</text>
</comment>
<evidence type="ECO:0000256" key="1">
    <source>
        <dbReference type="ARBA" id="ARBA00006040"/>
    </source>
</evidence>
<keyword evidence="2 7" id="KW-0645">Protease</keyword>
<reference evidence="9 10" key="1">
    <citation type="journal article" date="2018" name="BMC Genomics">
        <title>Genomic evidence for intraspecific hybridization in a clonal and extremely halotolerant yeast.</title>
        <authorList>
            <person name="Gostincar C."/>
            <person name="Stajich J.E."/>
            <person name="Zupancic J."/>
            <person name="Zalar P."/>
            <person name="Gunde-Cimerman N."/>
        </authorList>
    </citation>
    <scope>NUCLEOTIDE SEQUENCE [LARGE SCALE GENOMIC DNA]</scope>
    <source>
        <strain evidence="9 10">EXF-171</strain>
    </source>
</reference>
<dbReference type="SUPFAM" id="SSF55486">
    <property type="entry name" value="Metalloproteases ('zincins'), catalytic domain"/>
    <property type="match status" value="1"/>
</dbReference>
<keyword evidence="4 7" id="KW-0378">Hydrolase</keyword>
<dbReference type="InterPro" id="IPR024079">
    <property type="entry name" value="MetalloPept_cat_dom_sf"/>
</dbReference>
<feature type="domain" description="Peptidase M3A/M3B catalytic" evidence="8">
    <location>
        <begin position="224"/>
        <end position="698"/>
    </location>
</feature>
<keyword evidence="5 7" id="KW-0862">Zinc</keyword>